<dbReference type="InterPro" id="IPR012312">
    <property type="entry name" value="Hemerythrin-like"/>
</dbReference>
<evidence type="ECO:0000313" key="6">
    <source>
        <dbReference type="Proteomes" id="UP000075799"/>
    </source>
</evidence>
<dbReference type="Proteomes" id="UP000075391">
    <property type="component" value="Unassembled WGS sequence"/>
</dbReference>
<evidence type="ECO:0000256" key="1">
    <source>
        <dbReference type="SAM" id="Coils"/>
    </source>
</evidence>
<keyword evidence="1" id="KW-0175">Coiled coil</keyword>
<dbReference type="EMBL" id="LUKF01000016">
    <property type="protein sequence ID" value="KYG61862.1"/>
    <property type="molecule type" value="Genomic_DNA"/>
</dbReference>
<name>A0A150WFU4_BDEBC</name>
<accession>A0A150WFU4</accession>
<evidence type="ECO:0000313" key="3">
    <source>
        <dbReference type="EMBL" id="KYG61862.1"/>
    </source>
</evidence>
<dbReference type="RefSeq" id="WP_063204750.1">
    <property type="nucleotide sequence ID" value="NZ_LUKD01000001.1"/>
</dbReference>
<gene>
    <name evidence="3" type="ORF">AZI85_06510</name>
    <name evidence="4" type="ORF">AZI87_01920</name>
</gene>
<feature type="coiled-coil region" evidence="1">
    <location>
        <begin position="4"/>
        <end position="34"/>
    </location>
</feature>
<evidence type="ECO:0000259" key="2">
    <source>
        <dbReference type="Pfam" id="PF01814"/>
    </source>
</evidence>
<dbReference type="PANTHER" id="PTHR35585">
    <property type="entry name" value="HHE DOMAIN PROTEIN (AFU_ORTHOLOGUE AFUA_4G00730)"/>
    <property type="match status" value="1"/>
</dbReference>
<feature type="domain" description="Hemerythrin-like" evidence="2">
    <location>
        <begin position="3"/>
        <end position="122"/>
    </location>
</feature>
<dbReference type="Gene3D" id="1.20.120.520">
    <property type="entry name" value="nmb1532 protein domain like"/>
    <property type="match status" value="1"/>
</dbReference>
<dbReference type="PANTHER" id="PTHR35585:SF1">
    <property type="entry name" value="HHE DOMAIN PROTEIN (AFU_ORTHOLOGUE AFUA_4G00730)"/>
    <property type="match status" value="1"/>
</dbReference>
<protein>
    <recommendedName>
        <fullName evidence="2">Hemerythrin-like domain-containing protein</fullName>
    </recommendedName>
</protein>
<dbReference type="Proteomes" id="UP000075799">
    <property type="component" value="Unassembled WGS sequence"/>
</dbReference>
<dbReference type="EMBL" id="LUKD01000001">
    <property type="protein sequence ID" value="KYG68046.1"/>
    <property type="molecule type" value="Genomic_DNA"/>
</dbReference>
<comment type="caution">
    <text evidence="3">The sequence shown here is derived from an EMBL/GenBank/DDBJ whole genome shotgun (WGS) entry which is preliminary data.</text>
</comment>
<evidence type="ECO:0000313" key="4">
    <source>
        <dbReference type="EMBL" id="KYG68046.1"/>
    </source>
</evidence>
<reference evidence="5 6" key="1">
    <citation type="submission" date="2016-03" db="EMBL/GenBank/DDBJ databases">
        <authorList>
            <person name="Ploux O."/>
        </authorList>
    </citation>
    <scope>NUCLEOTIDE SEQUENCE [LARGE SCALE GENOMIC DNA]</scope>
    <source>
        <strain evidence="3 5">BER2</strain>
        <strain evidence="4 6">EC13</strain>
    </source>
</reference>
<proteinExistence type="predicted"/>
<dbReference type="Pfam" id="PF01814">
    <property type="entry name" value="Hemerythrin"/>
    <property type="match status" value="1"/>
</dbReference>
<dbReference type="AlphaFoldDB" id="A0A150WFU4"/>
<sequence length="180" mass="20878">MLIYEALRKDHDDVKELLARLLELDETREASKERSDLIEQIVEALIPHARAEEAVLYNSLRMLEASKDEAMHAYREHMEAEGLLRVLQVQDKANLPWKATARKLRQSLEHHIQEEEGHMFTTAQGLFTDEEAEAMTDEFLDMKMEVSEKGFMGTTLDMITNLMPPEMSDALRNNNNRHIQ</sequence>
<evidence type="ECO:0000313" key="5">
    <source>
        <dbReference type="Proteomes" id="UP000075391"/>
    </source>
</evidence>
<dbReference type="OrthoDB" id="5292479at2"/>
<organism evidence="3 5">
    <name type="scientific">Bdellovibrio bacteriovorus</name>
    <dbReference type="NCBI Taxonomy" id="959"/>
    <lineage>
        <taxon>Bacteria</taxon>
        <taxon>Pseudomonadati</taxon>
        <taxon>Bdellovibrionota</taxon>
        <taxon>Bdellovibrionia</taxon>
        <taxon>Bdellovibrionales</taxon>
        <taxon>Pseudobdellovibrionaceae</taxon>
        <taxon>Bdellovibrio</taxon>
    </lineage>
</organism>